<dbReference type="PANTHER" id="PTHR34538:SF4">
    <property type="entry name" value="EXPRESSED PROTEIN"/>
    <property type="match status" value="1"/>
</dbReference>
<dbReference type="PANTHER" id="PTHR34538">
    <property type="entry name" value="EXPRESSED PROTEIN"/>
    <property type="match status" value="1"/>
</dbReference>
<protein>
    <submittedName>
        <fullName evidence="1">Uncharacterized protein</fullName>
    </submittedName>
</protein>
<proteinExistence type="predicted"/>
<accession>A0A7J8PMY8</accession>
<dbReference type="AlphaFoldDB" id="A0A7J8PMY8"/>
<feature type="non-terminal residue" evidence="1">
    <location>
        <position position="141"/>
    </location>
</feature>
<sequence length="141" mass="16631">MSEMERDLINRRRGSSYFCGCYMMSPSCFPVHEEMDYSRIHHCSSGGDNRTRRRWRNLLRRLVKDGKTSLYGSKRPLSFHYDAVSYSQNFDEGCHRDESAHRRRVFQEVHEVQMHRSIEGRRIIKGNLWSGPVGYGPASWV</sequence>
<organism evidence="1 2">
    <name type="scientific">Gossypium raimondii</name>
    <name type="common">Peruvian cotton</name>
    <name type="synonym">Gossypium klotzschianum subsp. raimondii</name>
    <dbReference type="NCBI Taxonomy" id="29730"/>
    <lineage>
        <taxon>Eukaryota</taxon>
        <taxon>Viridiplantae</taxon>
        <taxon>Streptophyta</taxon>
        <taxon>Embryophyta</taxon>
        <taxon>Tracheophyta</taxon>
        <taxon>Spermatophyta</taxon>
        <taxon>Magnoliopsida</taxon>
        <taxon>eudicotyledons</taxon>
        <taxon>Gunneridae</taxon>
        <taxon>Pentapetalae</taxon>
        <taxon>rosids</taxon>
        <taxon>malvids</taxon>
        <taxon>Malvales</taxon>
        <taxon>Malvaceae</taxon>
        <taxon>Malvoideae</taxon>
        <taxon>Gossypium</taxon>
    </lineage>
</organism>
<dbReference type="EMBL" id="JABEZZ010000007">
    <property type="protein sequence ID" value="MBA0590655.1"/>
    <property type="molecule type" value="Genomic_DNA"/>
</dbReference>
<comment type="caution">
    <text evidence="1">The sequence shown here is derived from an EMBL/GenBank/DDBJ whole genome shotgun (WGS) entry which is preliminary data.</text>
</comment>
<evidence type="ECO:0000313" key="1">
    <source>
        <dbReference type="EMBL" id="MBA0590655.1"/>
    </source>
</evidence>
<gene>
    <name evidence="1" type="ORF">Gorai_019351</name>
</gene>
<name>A0A7J8PMY8_GOSRA</name>
<evidence type="ECO:0000313" key="2">
    <source>
        <dbReference type="Proteomes" id="UP000593578"/>
    </source>
</evidence>
<dbReference type="Proteomes" id="UP000593578">
    <property type="component" value="Unassembled WGS sequence"/>
</dbReference>
<reference evidence="1 2" key="1">
    <citation type="journal article" date="2019" name="Genome Biol. Evol.">
        <title>Insights into the evolution of the New World diploid cottons (Gossypium, subgenus Houzingenia) based on genome sequencing.</title>
        <authorList>
            <person name="Grover C.E."/>
            <person name="Arick M.A. 2nd"/>
            <person name="Thrash A."/>
            <person name="Conover J.L."/>
            <person name="Sanders W.S."/>
            <person name="Peterson D.G."/>
            <person name="Frelichowski J.E."/>
            <person name="Scheffler J.A."/>
            <person name="Scheffler B.E."/>
            <person name="Wendel J.F."/>
        </authorList>
    </citation>
    <scope>NUCLEOTIDE SEQUENCE [LARGE SCALE GENOMIC DNA]</scope>
    <source>
        <strain evidence="1">8</strain>
        <tissue evidence="1">Leaf</tissue>
    </source>
</reference>